<organism evidence="4 5">
    <name type="scientific">Digitaria exilis</name>
    <dbReference type="NCBI Taxonomy" id="1010633"/>
    <lineage>
        <taxon>Eukaryota</taxon>
        <taxon>Viridiplantae</taxon>
        <taxon>Streptophyta</taxon>
        <taxon>Embryophyta</taxon>
        <taxon>Tracheophyta</taxon>
        <taxon>Spermatophyta</taxon>
        <taxon>Magnoliopsida</taxon>
        <taxon>Liliopsida</taxon>
        <taxon>Poales</taxon>
        <taxon>Poaceae</taxon>
        <taxon>PACMAD clade</taxon>
        <taxon>Panicoideae</taxon>
        <taxon>Panicodae</taxon>
        <taxon>Paniceae</taxon>
        <taxon>Anthephorinae</taxon>
        <taxon>Digitaria</taxon>
    </lineage>
</organism>
<evidence type="ECO:0000313" key="5">
    <source>
        <dbReference type="Proteomes" id="UP000636709"/>
    </source>
</evidence>
<feature type="transmembrane region" description="Helical" evidence="2">
    <location>
        <begin position="85"/>
        <end position="104"/>
    </location>
</feature>
<feature type="region of interest" description="Disordered" evidence="1">
    <location>
        <begin position="1"/>
        <end position="21"/>
    </location>
</feature>
<gene>
    <name evidence="4" type="ORF">HU200_004399</name>
</gene>
<dbReference type="OrthoDB" id="515205at2759"/>
<accession>A0A835FTJ4</accession>
<evidence type="ECO:0000259" key="3">
    <source>
        <dbReference type="Pfam" id="PF07885"/>
    </source>
</evidence>
<protein>
    <recommendedName>
        <fullName evidence="3">Potassium channel domain-containing protein</fullName>
    </recommendedName>
</protein>
<keyword evidence="2" id="KW-1133">Transmembrane helix</keyword>
<comment type="caution">
    <text evidence="4">The sequence shown here is derived from an EMBL/GenBank/DDBJ whole genome shotgun (WGS) entry which is preliminary data.</text>
</comment>
<dbReference type="SUPFAM" id="SSF81324">
    <property type="entry name" value="Voltage-gated potassium channels"/>
    <property type="match status" value="1"/>
</dbReference>
<evidence type="ECO:0000256" key="2">
    <source>
        <dbReference type="SAM" id="Phobius"/>
    </source>
</evidence>
<keyword evidence="2" id="KW-0472">Membrane</keyword>
<evidence type="ECO:0000313" key="4">
    <source>
        <dbReference type="EMBL" id="KAF8775621.1"/>
    </source>
</evidence>
<keyword evidence="5" id="KW-1185">Reference proteome</keyword>
<evidence type="ECO:0000256" key="1">
    <source>
        <dbReference type="SAM" id="MobiDB-lite"/>
    </source>
</evidence>
<feature type="transmembrane region" description="Helical" evidence="2">
    <location>
        <begin position="29"/>
        <end position="47"/>
    </location>
</feature>
<sequence>MPTLDPHRNPTEHSSLISPPPPPGKFRRVTFLLCVYLIVGVIIFYLVMDQMSGTRTNRVLDALYLVIVTMTSVGCGDLVPNSDTTKLLACAFVFTGVAIVGTYLSKLADHMVEKQEVFFKATQSEAKLLSLYDTSRVKYKLYTVSLLLGVDVVAGTVFLWKFFEYLTDFYTERRQKAIAKWLLTRDLTTIDLERADLDGDRQVGAAEFVLFKLKELGKINQEEISLLVKEFETLCDDKSVKVGRHRRSPINIVVL</sequence>
<feature type="domain" description="Potassium channel" evidence="3">
    <location>
        <begin position="32"/>
        <end position="111"/>
    </location>
</feature>
<name>A0A835FTJ4_9POAL</name>
<feature type="compositionally biased region" description="Basic and acidic residues" evidence="1">
    <location>
        <begin position="1"/>
        <end position="11"/>
    </location>
</feature>
<dbReference type="AlphaFoldDB" id="A0A835FTJ4"/>
<proteinExistence type="predicted"/>
<dbReference type="EMBL" id="JACEFO010000302">
    <property type="protein sequence ID" value="KAF8775621.1"/>
    <property type="molecule type" value="Genomic_DNA"/>
</dbReference>
<keyword evidence="2" id="KW-0812">Transmembrane</keyword>
<dbReference type="InterPro" id="IPR013099">
    <property type="entry name" value="K_chnl_dom"/>
</dbReference>
<dbReference type="Pfam" id="PF07885">
    <property type="entry name" value="Ion_trans_2"/>
    <property type="match status" value="1"/>
</dbReference>
<feature type="transmembrane region" description="Helical" evidence="2">
    <location>
        <begin position="141"/>
        <end position="163"/>
    </location>
</feature>
<reference evidence="4" key="1">
    <citation type="submission" date="2020-07" db="EMBL/GenBank/DDBJ databases">
        <title>Genome sequence and genetic diversity analysis of an under-domesticated orphan crop, white fonio (Digitaria exilis).</title>
        <authorList>
            <person name="Bennetzen J.L."/>
            <person name="Chen S."/>
            <person name="Ma X."/>
            <person name="Wang X."/>
            <person name="Yssel A.E.J."/>
            <person name="Chaluvadi S.R."/>
            <person name="Johnson M."/>
            <person name="Gangashetty P."/>
            <person name="Hamidou F."/>
            <person name="Sanogo M.D."/>
            <person name="Zwaenepoel A."/>
            <person name="Wallace J."/>
            <person name="Van De Peer Y."/>
            <person name="Van Deynze A."/>
        </authorList>
    </citation>
    <scope>NUCLEOTIDE SEQUENCE</scope>
    <source>
        <tissue evidence="4">Leaves</tissue>
    </source>
</reference>
<dbReference type="Proteomes" id="UP000636709">
    <property type="component" value="Unassembled WGS sequence"/>
</dbReference>
<dbReference type="Gene3D" id="1.10.287.70">
    <property type="match status" value="1"/>
</dbReference>